<evidence type="ECO:0000256" key="1">
    <source>
        <dbReference type="SAM" id="SignalP"/>
    </source>
</evidence>
<evidence type="ECO:0000313" key="2">
    <source>
        <dbReference type="EnsemblMetazoa" id="GAUT020917-PA"/>
    </source>
</evidence>
<organism evidence="2 3">
    <name type="scientific">Glossina austeni</name>
    <name type="common">Savannah tsetse fly</name>
    <dbReference type="NCBI Taxonomy" id="7395"/>
    <lineage>
        <taxon>Eukaryota</taxon>
        <taxon>Metazoa</taxon>
        <taxon>Ecdysozoa</taxon>
        <taxon>Arthropoda</taxon>
        <taxon>Hexapoda</taxon>
        <taxon>Insecta</taxon>
        <taxon>Pterygota</taxon>
        <taxon>Neoptera</taxon>
        <taxon>Endopterygota</taxon>
        <taxon>Diptera</taxon>
        <taxon>Brachycera</taxon>
        <taxon>Muscomorpha</taxon>
        <taxon>Hippoboscoidea</taxon>
        <taxon>Glossinidae</taxon>
        <taxon>Glossina</taxon>
    </lineage>
</organism>
<evidence type="ECO:0008006" key="4">
    <source>
        <dbReference type="Google" id="ProtNLM"/>
    </source>
</evidence>
<dbReference type="VEuPathDB" id="VectorBase:GAUT020917"/>
<keyword evidence="1" id="KW-0732">Signal</keyword>
<reference evidence="2" key="1">
    <citation type="submission" date="2020-05" db="UniProtKB">
        <authorList>
            <consortium name="EnsemblMetazoa"/>
        </authorList>
    </citation>
    <scope>IDENTIFICATION</scope>
    <source>
        <strain evidence="2">TTRI</strain>
    </source>
</reference>
<dbReference type="EnsemblMetazoa" id="GAUT020917-RA">
    <property type="protein sequence ID" value="GAUT020917-PA"/>
    <property type="gene ID" value="GAUT020917"/>
</dbReference>
<accession>A0A1A9UZL6</accession>
<feature type="signal peptide" evidence="1">
    <location>
        <begin position="1"/>
        <end position="20"/>
    </location>
</feature>
<feature type="chain" id="PRO_5008398926" description="Secreted protein" evidence="1">
    <location>
        <begin position="21"/>
        <end position="139"/>
    </location>
</feature>
<evidence type="ECO:0000313" key="3">
    <source>
        <dbReference type="Proteomes" id="UP000078200"/>
    </source>
</evidence>
<proteinExistence type="predicted"/>
<keyword evidence="3" id="KW-1185">Reference proteome</keyword>
<name>A0A1A9UZL6_GLOAU</name>
<dbReference type="AlphaFoldDB" id="A0A1A9UZL6"/>
<protein>
    <recommendedName>
        <fullName evidence="4">Secreted protein</fullName>
    </recommendedName>
</protein>
<dbReference type="Proteomes" id="UP000078200">
    <property type="component" value="Unassembled WGS sequence"/>
</dbReference>
<sequence>MKAVESLLMASVLMFHPVAMFTSSSEANSSGTSPHDKLYRQQASTFSTIEPRRSTTITCCIALFAAKECMHCNGPFVVHKPITPQMEYGWHSGTRTLSKVGKHLTYILLGTSSMTSALTAYQQNNLSLFHFITSCKCYY</sequence>